<dbReference type="Gene3D" id="3.40.630.30">
    <property type="match status" value="1"/>
</dbReference>
<evidence type="ECO:0000256" key="1">
    <source>
        <dbReference type="SAM" id="MobiDB-lite"/>
    </source>
</evidence>
<feature type="region of interest" description="Disordered" evidence="1">
    <location>
        <begin position="1"/>
        <end position="22"/>
    </location>
</feature>
<dbReference type="Proteomes" id="UP000799779">
    <property type="component" value="Unassembled WGS sequence"/>
</dbReference>
<keyword evidence="3" id="KW-1185">Reference proteome</keyword>
<gene>
    <name evidence="2" type="ORF">P154DRAFT_65615</name>
</gene>
<dbReference type="AlphaFoldDB" id="A0A6A5WY93"/>
<proteinExistence type="predicted"/>
<name>A0A6A5WY93_9PLEO</name>
<evidence type="ECO:0000313" key="3">
    <source>
        <dbReference type="Proteomes" id="UP000799779"/>
    </source>
</evidence>
<evidence type="ECO:0008006" key="4">
    <source>
        <dbReference type="Google" id="ProtNLM"/>
    </source>
</evidence>
<accession>A0A6A5WY93</accession>
<evidence type="ECO:0000313" key="2">
    <source>
        <dbReference type="EMBL" id="KAF2004045.1"/>
    </source>
</evidence>
<sequence>MASKNTNTKTPNPNNPSSLKPRYEIRKLGPEHSSWATAIIMHSNLFHSPLWPVLYPENLTKRIHDGYKSADYLVNHQISSDMSFGVFDTEYQFKRPESEATGGKLYWDEKEASIQESEGKEAEGKRLLEQMDFPLVSVALSYDGINPLDLPQMKPLMGVLPHFGLIYHILATSDPRDPASLAPTDANQVLMRNATATRPDYEGEQNMSGLARWLMREAAQRGYKSIGIECVHDAVTHVWSKPEDGFKGSVICEFDTGEWKDEEGNIAFAPAKQRITRVFVDLKPQEVAA</sequence>
<dbReference type="OrthoDB" id="5169850at2759"/>
<feature type="compositionally biased region" description="Low complexity" evidence="1">
    <location>
        <begin position="1"/>
        <end position="20"/>
    </location>
</feature>
<dbReference type="EMBL" id="ML977569">
    <property type="protein sequence ID" value="KAF2004045.1"/>
    <property type="molecule type" value="Genomic_DNA"/>
</dbReference>
<reference evidence="2" key="1">
    <citation type="journal article" date="2020" name="Stud. Mycol.">
        <title>101 Dothideomycetes genomes: a test case for predicting lifestyles and emergence of pathogens.</title>
        <authorList>
            <person name="Haridas S."/>
            <person name="Albert R."/>
            <person name="Binder M."/>
            <person name="Bloem J."/>
            <person name="Labutti K."/>
            <person name="Salamov A."/>
            <person name="Andreopoulos B."/>
            <person name="Baker S."/>
            <person name="Barry K."/>
            <person name="Bills G."/>
            <person name="Bluhm B."/>
            <person name="Cannon C."/>
            <person name="Castanera R."/>
            <person name="Culley D."/>
            <person name="Daum C."/>
            <person name="Ezra D."/>
            <person name="Gonzalez J."/>
            <person name="Henrissat B."/>
            <person name="Kuo A."/>
            <person name="Liang C."/>
            <person name="Lipzen A."/>
            <person name="Lutzoni F."/>
            <person name="Magnuson J."/>
            <person name="Mondo S."/>
            <person name="Nolan M."/>
            <person name="Ohm R."/>
            <person name="Pangilinan J."/>
            <person name="Park H.-J."/>
            <person name="Ramirez L."/>
            <person name="Alfaro M."/>
            <person name="Sun H."/>
            <person name="Tritt A."/>
            <person name="Yoshinaga Y."/>
            <person name="Zwiers L.-H."/>
            <person name="Turgeon B."/>
            <person name="Goodwin S."/>
            <person name="Spatafora J."/>
            <person name="Crous P."/>
            <person name="Grigoriev I."/>
        </authorList>
    </citation>
    <scope>NUCLEOTIDE SEQUENCE</scope>
    <source>
        <strain evidence="2">CBS 123094</strain>
    </source>
</reference>
<protein>
    <recommendedName>
        <fullName evidence="4">N-acetyltransferase domain-containing protein</fullName>
    </recommendedName>
</protein>
<organism evidence="2 3">
    <name type="scientific">Amniculicola lignicola CBS 123094</name>
    <dbReference type="NCBI Taxonomy" id="1392246"/>
    <lineage>
        <taxon>Eukaryota</taxon>
        <taxon>Fungi</taxon>
        <taxon>Dikarya</taxon>
        <taxon>Ascomycota</taxon>
        <taxon>Pezizomycotina</taxon>
        <taxon>Dothideomycetes</taxon>
        <taxon>Pleosporomycetidae</taxon>
        <taxon>Pleosporales</taxon>
        <taxon>Amniculicolaceae</taxon>
        <taxon>Amniculicola</taxon>
    </lineage>
</organism>